<keyword evidence="2" id="KW-0479">Metal-binding</keyword>
<comment type="caution">
    <text evidence="3">The sequence shown here is derived from an EMBL/GenBank/DDBJ whole genome shotgun (WGS) entry which is preliminary data.</text>
</comment>
<dbReference type="OrthoDB" id="823504at2759"/>
<keyword evidence="2" id="KW-0408">Iron</keyword>
<dbReference type="FunFam" id="1.10.640.10:FF:000009">
    <property type="entry name" value="Peroxidase, isoform B"/>
    <property type="match status" value="1"/>
</dbReference>
<keyword evidence="2" id="KW-0349">Heme</keyword>
<dbReference type="Pfam" id="PF03098">
    <property type="entry name" value="An_peroxidase"/>
    <property type="match status" value="1"/>
</dbReference>
<keyword evidence="4" id="KW-1185">Reference proteome</keyword>
<dbReference type="GO" id="GO:0006979">
    <property type="term" value="P:response to oxidative stress"/>
    <property type="evidence" value="ECO:0007669"/>
    <property type="project" value="InterPro"/>
</dbReference>
<evidence type="ECO:0000256" key="2">
    <source>
        <dbReference type="PIRSR" id="PIRSR619791-2"/>
    </source>
</evidence>
<feature type="binding site" description="axial binding residue" evidence="2">
    <location>
        <position position="445"/>
    </location>
    <ligand>
        <name>heme b</name>
        <dbReference type="ChEBI" id="CHEBI:60344"/>
    </ligand>
    <ligandPart>
        <name>Fe</name>
        <dbReference type="ChEBI" id="CHEBI:18248"/>
    </ligandPart>
</feature>
<sequence length="732" mass="81646">MYGESYVLNMSDRYFTMKIVCCCGILLTQLILCSATGYHPAYSVFFGGAHRNAYYRPQFQQQTAPVVNTFDGSNAIFGNGIGSPPRLAAQQVPSALDPSGMGCGTPPATCTNSRYRSFDGSCNNLRNPVWGTPNTRYGRLLPPNYGDGISLPTRARSGNPLPLSRTVSLIMYPDINLEDPIFTLNAMQYGQIVTHDMSMIAGSTQAQPHSTMCCSASGQLLELANIPEHCFPIVLPESDPIAQQTNQRCQNFVRTITDRDRNCVAQNQPAEQLTAVNAFLDLSIVYGNNDQTAQSLRQFQGGLMTVDVRNGQTWPPRNMNSSGVCAIQDINEACYMAGDTRVNQNPQLTLLQVVLLREHNRLANALAQINSHWDDETLFQEARKINIAQHQYITYYEWLPIYIGFGNSLKNRIIYQTSDFVNDYDDTVDPSILNEHATAAFRFFHSLIQGNLDLVTEERNSYGTLRLSDWFNRPQIIEERNNFDDLSRGLNTQPQDASDQFHTSEITQFLFRAGQQFGQDLKAFDVQRNRDHGLASYNEVRQFCGLPRANSFNDFLDVMSSKNVEQLARLYESPEDVDLTVGGSLEQLVPGTLAGPTFLCILTEQFYRSRVGDRFFFENSGTTGFTLEQLNEIRKTSISRLLCDNGNSVRAMQPRGFERISPSNAVVQCEALPSVDLTKWRDLSGANVGIQGGIQSGIQGGIQSGIQATVQGGLPLGHPDYTVTQEFYYKKK</sequence>
<reference evidence="3" key="1">
    <citation type="submission" date="2022-03" db="EMBL/GenBank/DDBJ databases">
        <authorList>
            <person name="Sayadi A."/>
        </authorList>
    </citation>
    <scope>NUCLEOTIDE SEQUENCE</scope>
</reference>
<dbReference type="InterPro" id="IPR019791">
    <property type="entry name" value="Haem_peroxidase_animal"/>
</dbReference>
<evidence type="ECO:0008006" key="5">
    <source>
        <dbReference type="Google" id="ProtNLM"/>
    </source>
</evidence>
<evidence type="ECO:0000313" key="3">
    <source>
        <dbReference type="EMBL" id="CAH1962656.1"/>
    </source>
</evidence>
<evidence type="ECO:0000313" key="4">
    <source>
        <dbReference type="Proteomes" id="UP001152888"/>
    </source>
</evidence>
<dbReference type="CDD" id="cd09823">
    <property type="entry name" value="peroxinectin_like"/>
    <property type="match status" value="1"/>
</dbReference>
<dbReference type="PROSITE" id="PS50292">
    <property type="entry name" value="PEROXIDASE_3"/>
    <property type="match status" value="1"/>
</dbReference>
<dbReference type="PRINTS" id="PR00457">
    <property type="entry name" value="ANPEROXIDASE"/>
</dbReference>
<dbReference type="AlphaFoldDB" id="A0A9P0JZU5"/>
<accession>A0A9P0JZU5</accession>
<dbReference type="Gene3D" id="1.10.640.10">
    <property type="entry name" value="Haem peroxidase domain superfamily, animal type"/>
    <property type="match status" value="1"/>
</dbReference>
<dbReference type="GO" id="GO:0020037">
    <property type="term" value="F:heme binding"/>
    <property type="evidence" value="ECO:0007669"/>
    <property type="project" value="InterPro"/>
</dbReference>
<dbReference type="InterPro" id="IPR037120">
    <property type="entry name" value="Haem_peroxidase_sf_animal"/>
</dbReference>
<gene>
    <name evidence="3" type="ORF">ACAOBT_LOCUS4784</name>
</gene>
<dbReference type="InterPro" id="IPR010255">
    <property type="entry name" value="Haem_peroxidase_sf"/>
</dbReference>
<dbReference type="SUPFAM" id="SSF48113">
    <property type="entry name" value="Heme-dependent peroxidases"/>
    <property type="match status" value="1"/>
</dbReference>
<keyword evidence="1" id="KW-0575">Peroxidase</keyword>
<name>A0A9P0JZU5_ACAOB</name>
<keyword evidence="1" id="KW-0560">Oxidoreductase</keyword>
<organism evidence="3 4">
    <name type="scientific">Acanthoscelides obtectus</name>
    <name type="common">Bean weevil</name>
    <name type="synonym">Bruchus obtectus</name>
    <dbReference type="NCBI Taxonomy" id="200917"/>
    <lineage>
        <taxon>Eukaryota</taxon>
        <taxon>Metazoa</taxon>
        <taxon>Ecdysozoa</taxon>
        <taxon>Arthropoda</taxon>
        <taxon>Hexapoda</taxon>
        <taxon>Insecta</taxon>
        <taxon>Pterygota</taxon>
        <taxon>Neoptera</taxon>
        <taxon>Endopterygota</taxon>
        <taxon>Coleoptera</taxon>
        <taxon>Polyphaga</taxon>
        <taxon>Cucujiformia</taxon>
        <taxon>Chrysomeloidea</taxon>
        <taxon>Chrysomelidae</taxon>
        <taxon>Bruchinae</taxon>
        <taxon>Bruchini</taxon>
        <taxon>Acanthoscelides</taxon>
    </lineage>
</organism>
<protein>
    <recommendedName>
        <fullName evidence="5">Peroxidase</fullName>
    </recommendedName>
</protein>
<dbReference type="GO" id="GO:0004601">
    <property type="term" value="F:peroxidase activity"/>
    <property type="evidence" value="ECO:0007669"/>
    <property type="project" value="UniProtKB-KW"/>
</dbReference>
<dbReference type="EMBL" id="CAKOFQ010006703">
    <property type="protein sequence ID" value="CAH1962656.1"/>
    <property type="molecule type" value="Genomic_DNA"/>
</dbReference>
<proteinExistence type="predicted"/>
<evidence type="ECO:0000256" key="1">
    <source>
        <dbReference type="ARBA" id="ARBA00022559"/>
    </source>
</evidence>
<dbReference type="GO" id="GO:0046872">
    <property type="term" value="F:metal ion binding"/>
    <property type="evidence" value="ECO:0007669"/>
    <property type="project" value="UniProtKB-KW"/>
</dbReference>
<dbReference type="PANTHER" id="PTHR11475">
    <property type="entry name" value="OXIDASE/PEROXIDASE"/>
    <property type="match status" value="1"/>
</dbReference>
<dbReference type="Proteomes" id="UP001152888">
    <property type="component" value="Unassembled WGS sequence"/>
</dbReference>
<dbReference type="PANTHER" id="PTHR11475:SF86">
    <property type="entry name" value="PEROXIDASE"/>
    <property type="match status" value="1"/>
</dbReference>